<dbReference type="PANTHER" id="PTHR13620">
    <property type="entry name" value="3-5 EXONUCLEASE"/>
    <property type="match status" value="1"/>
</dbReference>
<dbReference type="InterPro" id="IPR036397">
    <property type="entry name" value="RNaseH_sf"/>
</dbReference>
<keyword evidence="2" id="KW-0378">Hydrolase</keyword>
<accession>A0ABR0VSL0</accession>
<dbReference type="Proteomes" id="UP001318860">
    <property type="component" value="Unassembled WGS sequence"/>
</dbReference>
<gene>
    <name evidence="4" type="ORF">DH2020_029296</name>
</gene>
<dbReference type="SUPFAM" id="SSF53098">
    <property type="entry name" value="Ribonuclease H-like"/>
    <property type="match status" value="1"/>
</dbReference>
<proteinExistence type="predicted"/>
<evidence type="ECO:0000256" key="1">
    <source>
        <dbReference type="ARBA" id="ARBA00022722"/>
    </source>
</evidence>
<evidence type="ECO:0000259" key="3">
    <source>
        <dbReference type="Pfam" id="PF01612"/>
    </source>
</evidence>
<comment type="caution">
    <text evidence="4">The sequence shown here is derived from an EMBL/GenBank/DDBJ whole genome shotgun (WGS) entry which is preliminary data.</text>
</comment>
<dbReference type="EMBL" id="JABTTQ020000994">
    <property type="protein sequence ID" value="KAK6136962.1"/>
    <property type="molecule type" value="Genomic_DNA"/>
</dbReference>
<feature type="domain" description="3'-5' exonuclease" evidence="3">
    <location>
        <begin position="125"/>
        <end position="247"/>
    </location>
</feature>
<reference evidence="4 5" key="1">
    <citation type="journal article" date="2021" name="Comput. Struct. Biotechnol. J.">
        <title>De novo genome assembly of the potent medicinal plant Rehmannia glutinosa using nanopore technology.</title>
        <authorList>
            <person name="Ma L."/>
            <person name="Dong C."/>
            <person name="Song C."/>
            <person name="Wang X."/>
            <person name="Zheng X."/>
            <person name="Niu Y."/>
            <person name="Chen S."/>
            <person name="Feng W."/>
        </authorList>
    </citation>
    <scope>NUCLEOTIDE SEQUENCE [LARGE SCALE GENOMIC DNA]</scope>
    <source>
        <strain evidence="4">DH-2019</strain>
    </source>
</reference>
<dbReference type="InterPro" id="IPR002562">
    <property type="entry name" value="3'-5'_exonuclease_dom"/>
</dbReference>
<dbReference type="InterPro" id="IPR051132">
    <property type="entry name" value="3-5_Exonuclease_domain"/>
</dbReference>
<organism evidence="4 5">
    <name type="scientific">Rehmannia glutinosa</name>
    <name type="common">Chinese foxglove</name>
    <dbReference type="NCBI Taxonomy" id="99300"/>
    <lineage>
        <taxon>Eukaryota</taxon>
        <taxon>Viridiplantae</taxon>
        <taxon>Streptophyta</taxon>
        <taxon>Embryophyta</taxon>
        <taxon>Tracheophyta</taxon>
        <taxon>Spermatophyta</taxon>
        <taxon>Magnoliopsida</taxon>
        <taxon>eudicotyledons</taxon>
        <taxon>Gunneridae</taxon>
        <taxon>Pentapetalae</taxon>
        <taxon>asterids</taxon>
        <taxon>lamiids</taxon>
        <taxon>Lamiales</taxon>
        <taxon>Orobanchaceae</taxon>
        <taxon>Rehmannieae</taxon>
        <taxon>Rehmannia</taxon>
    </lineage>
</organism>
<evidence type="ECO:0000313" key="5">
    <source>
        <dbReference type="Proteomes" id="UP001318860"/>
    </source>
</evidence>
<dbReference type="InterPro" id="IPR012337">
    <property type="entry name" value="RNaseH-like_sf"/>
</dbReference>
<protein>
    <recommendedName>
        <fullName evidence="3">3'-5' exonuclease domain-containing protein</fullName>
    </recommendedName>
</protein>
<evidence type="ECO:0000256" key="2">
    <source>
        <dbReference type="ARBA" id="ARBA00022801"/>
    </source>
</evidence>
<dbReference type="Gene3D" id="3.30.420.10">
    <property type="entry name" value="Ribonuclease H-like superfamily/Ribonuclease H"/>
    <property type="match status" value="1"/>
</dbReference>
<sequence>MCSSSFSIEDITEHRTTIGDGELSFSNEEMSSEVLKEEACSILKHCEFCIQTSDNQIPSLNKQEIYTVFCHAHRVRTTVTARPAVVRKWVHGIRHRHRNLLLRGRLVVGLGVQWAPGRNPSPATLQLCVGHRCLIFQLLYADHSPAVLHRFISDPSVTFVGVWNYRDALMLRESRHRLQISRLVDLRHVASDLRGFSRRMTMEWLAEEVLGMDGVEKKGWVGRSEWDQTWLSEEQVEYACVDAFLAFLMAIELQVWDWDDDDS</sequence>
<keyword evidence="5" id="KW-1185">Reference proteome</keyword>
<dbReference type="Pfam" id="PF01612">
    <property type="entry name" value="DNA_pol_A_exo1"/>
    <property type="match status" value="1"/>
</dbReference>
<evidence type="ECO:0000313" key="4">
    <source>
        <dbReference type="EMBL" id="KAK6136962.1"/>
    </source>
</evidence>
<dbReference type="PANTHER" id="PTHR13620:SF59">
    <property type="entry name" value="POLYNUCLEOTIDYL TRANSFERASE, RIBONUCLEASE H-LIKE SUPERFAMILY PROTEIN"/>
    <property type="match status" value="1"/>
</dbReference>
<name>A0ABR0VSL0_REHGL</name>
<dbReference type="CDD" id="cd06141">
    <property type="entry name" value="WRN_exo"/>
    <property type="match status" value="1"/>
</dbReference>
<keyword evidence="1" id="KW-0540">Nuclease</keyword>